<dbReference type="AlphaFoldDB" id="A0A6I6F3Q7"/>
<keyword evidence="2" id="KW-1185">Reference proteome</keyword>
<evidence type="ECO:0000313" key="1">
    <source>
        <dbReference type="EMBL" id="QGV77314.1"/>
    </source>
</evidence>
<protein>
    <submittedName>
        <fullName evidence="1">Uncharacterized protein</fullName>
    </submittedName>
</protein>
<dbReference type="EMBL" id="CP034279">
    <property type="protein sequence ID" value="QGV77314.1"/>
    <property type="molecule type" value="Genomic_DNA"/>
</dbReference>
<dbReference type="KEGG" id="sfic:EIZ62_02870"/>
<gene>
    <name evidence="1" type="ORF">EIZ62_02870</name>
</gene>
<accession>A0A6I6F3Q7</accession>
<dbReference type="OrthoDB" id="3624663at2"/>
<dbReference type="Proteomes" id="UP000422572">
    <property type="component" value="Chromosome"/>
</dbReference>
<sequence>MEVKGLVVGADAELTGVRRLLTGAVLRSVGRAVDMGAVELTGEQGEDLALHIQCAFRVLHEDQVLLGSRDMTYVRGDAEADAFDNFATACDGRAALLSRVLGGARPKIESVLQNPAGALTLKATRGFSVEVFPDRSATEESWRAFRRGGEHFGFPPSLVQEFAADARP</sequence>
<organism evidence="1 2">
    <name type="scientific">Streptomyces ficellus</name>
    <dbReference type="NCBI Taxonomy" id="1977088"/>
    <lineage>
        <taxon>Bacteria</taxon>
        <taxon>Bacillati</taxon>
        <taxon>Actinomycetota</taxon>
        <taxon>Actinomycetes</taxon>
        <taxon>Kitasatosporales</taxon>
        <taxon>Streptomycetaceae</taxon>
        <taxon>Streptomyces</taxon>
    </lineage>
</organism>
<name>A0A6I6F3Q7_9ACTN</name>
<dbReference type="RefSeq" id="WP_156691133.1">
    <property type="nucleotide sequence ID" value="NZ_CP034279.1"/>
</dbReference>
<evidence type="ECO:0000313" key="2">
    <source>
        <dbReference type="Proteomes" id="UP000422572"/>
    </source>
</evidence>
<proteinExistence type="predicted"/>
<reference evidence="1 2" key="1">
    <citation type="submission" date="2018-12" db="EMBL/GenBank/DDBJ databases">
        <title>Complete genome sequence of Streptomyces ficellus NRRL8067, the producer of ficellomycin, feldamycin and nojirimycin.</title>
        <authorList>
            <person name="Zhang H."/>
            <person name="Yue R."/>
            <person name="Liu Y."/>
            <person name="Li M."/>
            <person name="Mu H."/>
            <person name="Zhang J."/>
        </authorList>
    </citation>
    <scope>NUCLEOTIDE SEQUENCE [LARGE SCALE GENOMIC DNA]</scope>
    <source>
        <strain evidence="1 2">NRRL 8067</strain>
    </source>
</reference>